<protein>
    <submittedName>
        <fullName evidence="5">Hemerythrin</fullName>
    </submittedName>
</protein>
<keyword evidence="6" id="KW-1185">Reference proteome</keyword>
<dbReference type="PANTHER" id="PTHR37164">
    <property type="entry name" value="BACTERIOHEMERYTHRIN"/>
    <property type="match status" value="1"/>
</dbReference>
<evidence type="ECO:0000259" key="4">
    <source>
        <dbReference type="Pfam" id="PF01814"/>
    </source>
</evidence>
<dbReference type="Gene3D" id="1.20.120.50">
    <property type="entry name" value="Hemerythrin-like"/>
    <property type="match status" value="1"/>
</dbReference>
<accession>A0A2T4IKD9</accession>
<evidence type="ECO:0000256" key="3">
    <source>
        <dbReference type="ARBA" id="ARBA00023004"/>
    </source>
</evidence>
<dbReference type="Pfam" id="PF01814">
    <property type="entry name" value="Hemerythrin"/>
    <property type="match status" value="1"/>
</dbReference>
<comment type="caution">
    <text evidence="5">The sequence shown here is derived from an EMBL/GenBank/DDBJ whole genome shotgun (WGS) entry which is preliminary data.</text>
</comment>
<dbReference type="GO" id="GO:0046872">
    <property type="term" value="F:metal ion binding"/>
    <property type="evidence" value="ECO:0007669"/>
    <property type="project" value="UniProtKB-KW"/>
</dbReference>
<evidence type="ECO:0000256" key="2">
    <source>
        <dbReference type="ARBA" id="ARBA00022723"/>
    </source>
</evidence>
<dbReference type="OrthoDB" id="5296936at2"/>
<dbReference type="InterPro" id="IPR035938">
    <property type="entry name" value="Hemerythrin-like_sf"/>
</dbReference>
<dbReference type="InterPro" id="IPR012827">
    <property type="entry name" value="Hemerythrin_metal-bd"/>
</dbReference>
<dbReference type="EMBL" id="PZKC01000001">
    <property type="protein sequence ID" value="PTD98234.1"/>
    <property type="molecule type" value="Genomic_DNA"/>
</dbReference>
<reference evidence="5 6" key="2">
    <citation type="submission" date="2018-04" db="EMBL/GenBank/DDBJ databases">
        <title>Thauera lacus sp. nov., isolated from an saline lake in Inner Mongolia, China.</title>
        <authorList>
            <person name="Liang Q.-Y."/>
        </authorList>
    </citation>
    <scope>NUCLEOTIDE SEQUENCE [LARGE SCALE GENOMIC DNA]</scope>
    <source>
        <strain evidence="5 6">D20</strain>
    </source>
</reference>
<proteinExistence type="inferred from homology"/>
<dbReference type="Proteomes" id="UP000241193">
    <property type="component" value="Unassembled WGS sequence"/>
</dbReference>
<evidence type="ECO:0000313" key="6">
    <source>
        <dbReference type="Proteomes" id="UP000241193"/>
    </source>
</evidence>
<keyword evidence="2" id="KW-0479">Metal-binding</keyword>
<dbReference type="SUPFAM" id="SSF47188">
    <property type="entry name" value="Hemerythrin-like"/>
    <property type="match status" value="1"/>
</dbReference>
<dbReference type="AlphaFoldDB" id="A0A2T4IKD9"/>
<comment type="similarity">
    <text evidence="1">Belongs to the hemerythrin family.</text>
</comment>
<name>A0A2T4IKD9_9RHOO</name>
<dbReference type="InterPro" id="IPR050669">
    <property type="entry name" value="Hemerythrin"/>
</dbReference>
<dbReference type="NCBIfam" id="TIGR02481">
    <property type="entry name" value="hemeryth_dom"/>
    <property type="match status" value="1"/>
</dbReference>
<evidence type="ECO:0000256" key="1">
    <source>
        <dbReference type="ARBA" id="ARBA00010587"/>
    </source>
</evidence>
<feature type="domain" description="Hemerythrin-like" evidence="4">
    <location>
        <begin position="7"/>
        <end position="124"/>
    </location>
</feature>
<evidence type="ECO:0000313" key="5">
    <source>
        <dbReference type="EMBL" id="PTD98234.1"/>
    </source>
</evidence>
<dbReference type="CDD" id="cd12107">
    <property type="entry name" value="Hemerythrin"/>
    <property type="match status" value="1"/>
</dbReference>
<dbReference type="PANTHER" id="PTHR37164:SF1">
    <property type="entry name" value="BACTERIOHEMERYTHRIN"/>
    <property type="match status" value="1"/>
</dbReference>
<keyword evidence="3" id="KW-0408">Iron</keyword>
<dbReference type="InterPro" id="IPR012312">
    <property type="entry name" value="Hemerythrin-like"/>
</dbReference>
<reference evidence="5 6" key="1">
    <citation type="submission" date="2018-03" db="EMBL/GenBank/DDBJ databases">
        <authorList>
            <person name="Keele B.F."/>
        </authorList>
    </citation>
    <scope>NUCLEOTIDE SEQUENCE [LARGE SCALE GENOMIC DNA]</scope>
    <source>
        <strain evidence="5 6">D20</strain>
    </source>
</reference>
<organism evidence="5 6">
    <name type="scientific">Pseudothauera lacus</name>
    <dbReference type="NCBI Taxonomy" id="2136175"/>
    <lineage>
        <taxon>Bacteria</taxon>
        <taxon>Pseudomonadati</taxon>
        <taxon>Pseudomonadota</taxon>
        <taxon>Betaproteobacteria</taxon>
        <taxon>Rhodocyclales</taxon>
        <taxon>Zoogloeaceae</taxon>
        <taxon>Pseudothauera</taxon>
    </lineage>
</organism>
<sequence length="136" mass="16091">MAIGHPEIDADHQLLIYLVNTVELVLRHPEHIEQLSMAFDELERYAHEHFEREEKIQVAWGYRHLDEHKGEHRKLLDSLKLLRKTVEQAIVDSDDPQAAVRQHSEHVSQFLRSWLLDHVVKVDTGMRELFIKSKVF</sequence>
<gene>
    <name evidence="5" type="ORF">C8261_01130</name>
</gene>